<keyword evidence="3" id="KW-0539">Nucleus</keyword>
<feature type="compositionally biased region" description="Basic and acidic residues" evidence="4">
    <location>
        <begin position="40"/>
        <end position="49"/>
    </location>
</feature>
<dbReference type="InterPro" id="IPR052416">
    <property type="entry name" value="GTF3C_component"/>
</dbReference>
<dbReference type="PANTHER" id="PTHR15052">
    <property type="entry name" value="RNA POLYMERASE III TRANSCRIPTION INITIATION FACTOR COMPLEX SUBUNIT"/>
    <property type="match status" value="1"/>
</dbReference>
<dbReference type="InterPro" id="IPR036322">
    <property type="entry name" value="WD40_repeat_dom_sf"/>
</dbReference>
<evidence type="ECO:0008006" key="7">
    <source>
        <dbReference type="Google" id="ProtNLM"/>
    </source>
</evidence>
<keyword evidence="6" id="KW-1185">Reference proteome</keyword>
<evidence type="ECO:0000256" key="2">
    <source>
        <dbReference type="ARBA" id="ARBA00023163"/>
    </source>
</evidence>
<feature type="compositionally biased region" description="Low complexity" evidence="4">
    <location>
        <begin position="388"/>
        <end position="399"/>
    </location>
</feature>
<dbReference type="AlphaFoldDB" id="A0A3P8UUY3"/>
<dbReference type="Ensembl" id="ENSCSET00000007063.1">
    <property type="protein sequence ID" value="ENSCSEP00000006988.1"/>
    <property type="gene ID" value="ENSCSEG00000004486.1"/>
</dbReference>
<dbReference type="SUPFAM" id="SSF50978">
    <property type="entry name" value="WD40 repeat-like"/>
    <property type="match status" value="1"/>
</dbReference>
<name>A0A3P8UUY3_CYNSE</name>
<reference evidence="5" key="2">
    <citation type="submission" date="2025-08" db="UniProtKB">
        <authorList>
            <consortium name="Ensembl"/>
        </authorList>
    </citation>
    <scope>IDENTIFICATION</scope>
</reference>
<dbReference type="Gene3D" id="2.130.10.10">
    <property type="entry name" value="YVTN repeat-like/Quinoprotein amine dehydrogenase"/>
    <property type="match status" value="1"/>
</dbReference>
<dbReference type="Proteomes" id="UP000265120">
    <property type="component" value="Chromosome 7"/>
</dbReference>
<reference evidence="5 6" key="1">
    <citation type="journal article" date="2014" name="Nat. Genet.">
        <title>Whole-genome sequence of a flatfish provides insights into ZW sex chromosome evolution and adaptation to a benthic lifestyle.</title>
        <authorList>
            <person name="Chen S."/>
            <person name="Zhang G."/>
            <person name="Shao C."/>
            <person name="Huang Q."/>
            <person name="Liu G."/>
            <person name="Zhang P."/>
            <person name="Song W."/>
            <person name="An N."/>
            <person name="Chalopin D."/>
            <person name="Volff J.N."/>
            <person name="Hong Y."/>
            <person name="Li Q."/>
            <person name="Sha Z."/>
            <person name="Zhou H."/>
            <person name="Xie M."/>
            <person name="Yu Q."/>
            <person name="Liu Y."/>
            <person name="Xiang H."/>
            <person name="Wang N."/>
            <person name="Wu K."/>
            <person name="Yang C."/>
            <person name="Zhou Q."/>
            <person name="Liao X."/>
            <person name="Yang L."/>
            <person name="Hu Q."/>
            <person name="Zhang J."/>
            <person name="Meng L."/>
            <person name="Jin L."/>
            <person name="Tian Y."/>
            <person name="Lian J."/>
            <person name="Yang J."/>
            <person name="Miao G."/>
            <person name="Liu S."/>
            <person name="Liang Z."/>
            <person name="Yan F."/>
            <person name="Li Y."/>
            <person name="Sun B."/>
            <person name="Zhang H."/>
            <person name="Zhang J."/>
            <person name="Zhu Y."/>
            <person name="Du M."/>
            <person name="Zhao Y."/>
            <person name="Schartl M."/>
            <person name="Tang Q."/>
            <person name="Wang J."/>
        </authorList>
    </citation>
    <scope>NUCLEOTIDE SEQUENCE</scope>
</reference>
<feature type="region of interest" description="Disordered" evidence="4">
    <location>
        <begin position="1"/>
        <end position="59"/>
    </location>
</feature>
<dbReference type="GO" id="GO:0005634">
    <property type="term" value="C:nucleus"/>
    <property type="evidence" value="ECO:0007669"/>
    <property type="project" value="UniProtKB-SubCell"/>
</dbReference>
<evidence type="ECO:0000256" key="3">
    <source>
        <dbReference type="ARBA" id="ARBA00023242"/>
    </source>
</evidence>
<proteinExistence type="predicted"/>
<dbReference type="InterPro" id="IPR015943">
    <property type="entry name" value="WD40/YVTN_repeat-like_dom_sf"/>
</dbReference>
<reference evidence="5" key="3">
    <citation type="submission" date="2025-09" db="UniProtKB">
        <authorList>
            <consortium name="Ensembl"/>
        </authorList>
    </citation>
    <scope>IDENTIFICATION</scope>
</reference>
<comment type="subcellular location">
    <subcellularLocation>
        <location evidence="1">Nucleus</location>
    </subcellularLocation>
</comment>
<evidence type="ECO:0000313" key="6">
    <source>
        <dbReference type="Proteomes" id="UP000265120"/>
    </source>
</evidence>
<dbReference type="GO" id="GO:0006383">
    <property type="term" value="P:transcription by RNA polymerase III"/>
    <property type="evidence" value="ECO:0007669"/>
    <property type="project" value="TreeGrafter"/>
</dbReference>
<keyword evidence="2" id="KW-0804">Transcription</keyword>
<protein>
    <recommendedName>
        <fullName evidence="7">General transcription factor IIIC, polypeptide 2, beta</fullName>
    </recommendedName>
</protein>
<feature type="region of interest" description="Disordered" evidence="4">
    <location>
        <begin position="497"/>
        <end position="520"/>
    </location>
</feature>
<evidence type="ECO:0000256" key="1">
    <source>
        <dbReference type="ARBA" id="ARBA00004123"/>
    </source>
</evidence>
<evidence type="ECO:0000313" key="5">
    <source>
        <dbReference type="Ensembl" id="ENSCSEP00000006988.1"/>
    </source>
</evidence>
<dbReference type="GeneTree" id="ENSGT00390000018632"/>
<dbReference type="PANTHER" id="PTHR15052:SF2">
    <property type="entry name" value="GENERAL TRANSCRIPTION FACTOR 3C POLYPEPTIDE 2"/>
    <property type="match status" value="1"/>
</dbReference>
<dbReference type="GO" id="GO:0000127">
    <property type="term" value="C:transcription factor TFIIIC complex"/>
    <property type="evidence" value="ECO:0007669"/>
    <property type="project" value="TreeGrafter"/>
</dbReference>
<feature type="compositionally biased region" description="Acidic residues" evidence="4">
    <location>
        <begin position="10"/>
        <end position="39"/>
    </location>
</feature>
<sequence>GRKRKRHDSEDDEDEDFVPTAEGEDEVESEETGGEEEPEHLDLDYDSGKGVRRSSSFDLDKHLPQQLQSAEFKVTREGLSEEETPLKTLDRFEATDAHPERWDMSLYTGGPVWAMEWCPTPDGAAATQYVAVACHQGMDDLHHVHKMYSGPGLIQLWDVGKLEYNQCPDSLPTLAYGLAHDHGFTWTLKWCPAGAWELPSCGRKAPFLPRLGLLAASSSTGVVTIYSLPHPDALNTSKNLQRSEGVVTLKMGSLKCPRQDQSGQVLCMDWLPQKPHNVIVVGFYDGGVGFWDLTTKSSLLQVRESDQSLSLLPYRCLLAHDHSVRQHRLIIMTQDRYIKTWDLRRLDGPNTVQKRYLTNEICWPLNAPGLLIAQDIAYGGGGGGGAPSEQEIGSEGGSENMNGREEATDPKNNCLPLRFQTYREAVRKYCLHHKDGDMTDPTLRLHLHLHLKVRFNPNLCSHVWVASGGQTGIIRLNCVRVMITDYTQTIISKNQVQFEEQHSPKDKEEEEVEEVQQGTR</sequence>
<organism evidence="5 6">
    <name type="scientific">Cynoglossus semilaevis</name>
    <name type="common">Tongue sole</name>
    <dbReference type="NCBI Taxonomy" id="244447"/>
    <lineage>
        <taxon>Eukaryota</taxon>
        <taxon>Metazoa</taxon>
        <taxon>Chordata</taxon>
        <taxon>Craniata</taxon>
        <taxon>Vertebrata</taxon>
        <taxon>Euteleostomi</taxon>
        <taxon>Actinopterygii</taxon>
        <taxon>Neopterygii</taxon>
        <taxon>Teleostei</taxon>
        <taxon>Neoteleostei</taxon>
        <taxon>Acanthomorphata</taxon>
        <taxon>Carangaria</taxon>
        <taxon>Pleuronectiformes</taxon>
        <taxon>Pleuronectoidei</taxon>
        <taxon>Cynoglossidae</taxon>
        <taxon>Cynoglossinae</taxon>
        <taxon>Cynoglossus</taxon>
    </lineage>
</organism>
<evidence type="ECO:0000256" key="4">
    <source>
        <dbReference type="SAM" id="MobiDB-lite"/>
    </source>
</evidence>
<feature type="region of interest" description="Disordered" evidence="4">
    <location>
        <begin position="382"/>
        <end position="411"/>
    </location>
</feature>
<accession>A0A3P8UUY3</accession>